<protein>
    <submittedName>
        <fullName evidence="1">PadR family transcriptional regulator</fullName>
    </submittedName>
</protein>
<dbReference type="RefSeq" id="WP_240798338.1">
    <property type="nucleotide sequence ID" value="NZ_AIDR02000024.1"/>
</dbReference>
<accession>A0AAN0LSS2</accession>
<dbReference type="AlphaFoldDB" id="A0AAN0LSS2"/>
<dbReference type="PANTHER" id="PTHR43252:SF4">
    <property type="entry name" value="TRANSCRIPTIONAL REGULATORY PROTEIN"/>
    <property type="match status" value="1"/>
</dbReference>
<name>A0AAN0LSS2_9VIBR</name>
<dbReference type="Proteomes" id="UP001441914">
    <property type="component" value="Plasmid unnamed1"/>
</dbReference>
<dbReference type="SUPFAM" id="SSF46785">
    <property type="entry name" value="Winged helix' DNA-binding domain"/>
    <property type="match status" value="1"/>
</dbReference>
<geneLocation type="plasmid" evidence="1 2">
    <name>unnamed1</name>
</geneLocation>
<evidence type="ECO:0000313" key="1">
    <source>
        <dbReference type="EMBL" id="WZS88732.1"/>
    </source>
</evidence>
<sequence length="183" mass="21378">MMKTSQRIQADRIVIIEGTKKMSLRYVILTYLNEKPHSGYSVTKEINQSHYWSAVLQHTYREIKVLHKERWIEAHANCASKGNAFTITELGKQALINWLSTPVATCQHRDSFCIKLMNHSLAPTELSREIDLSIKTTLTVCQYYERTLKQPQLNARQTLILKKRLAEVQLNLDWFQDIQKTLF</sequence>
<reference evidence="1 2" key="1">
    <citation type="journal article" date="2024" name="Elife">
        <title>Polysaccharide breakdown products drive degradation-dispersal cycles of foraging bacteria through changes in metabolism and motility.</title>
        <authorList>
            <person name="Stubbusch A.K."/>
            <person name="Keegstra J.M."/>
            <person name="Schwartzman J."/>
            <person name="Pontrelli S."/>
            <person name="Clerc E.E."/>
            <person name="Stocker R."/>
            <person name="Magnabosco C."/>
            <person name="Schubert O.T."/>
            <person name="Ackermann M."/>
            <person name="D'Souza G.G."/>
        </authorList>
    </citation>
    <scope>NUCLEOTIDE SEQUENCE [LARGE SCALE GENOMIC DNA]</scope>
    <source>
        <strain evidence="1 2">ZF270</strain>
        <plasmid evidence="1 2">unnamed1</plasmid>
    </source>
</reference>
<dbReference type="InterPro" id="IPR036390">
    <property type="entry name" value="WH_DNA-bd_sf"/>
</dbReference>
<evidence type="ECO:0000313" key="2">
    <source>
        <dbReference type="Proteomes" id="UP001441914"/>
    </source>
</evidence>
<keyword evidence="2" id="KW-1185">Reference proteome</keyword>
<dbReference type="Gene3D" id="1.10.10.10">
    <property type="entry name" value="Winged helix-like DNA-binding domain superfamily/Winged helix DNA-binding domain"/>
    <property type="match status" value="1"/>
</dbReference>
<proteinExistence type="predicted"/>
<dbReference type="PANTHER" id="PTHR43252">
    <property type="entry name" value="TRANSCRIPTIONAL REGULATOR YQJI"/>
    <property type="match status" value="1"/>
</dbReference>
<dbReference type="InterPro" id="IPR036388">
    <property type="entry name" value="WH-like_DNA-bd_sf"/>
</dbReference>
<organism evidence="1 2">
    <name type="scientific">Vibrio cyclitrophicus ZF270</name>
    <dbReference type="NCBI Taxonomy" id="1136176"/>
    <lineage>
        <taxon>Bacteria</taxon>
        <taxon>Pseudomonadati</taxon>
        <taxon>Pseudomonadota</taxon>
        <taxon>Gammaproteobacteria</taxon>
        <taxon>Vibrionales</taxon>
        <taxon>Vibrionaceae</taxon>
        <taxon>Vibrio</taxon>
    </lineage>
</organism>
<gene>
    <name evidence="1" type="ORF">QYQ95_22800</name>
</gene>
<dbReference type="EMBL" id="CP135178">
    <property type="protein sequence ID" value="WZS88732.1"/>
    <property type="molecule type" value="Genomic_DNA"/>
</dbReference>
<keyword evidence="1" id="KW-0614">Plasmid</keyword>